<feature type="transmembrane region" description="Helical" evidence="9">
    <location>
        <begin position="457"/>
        <end position="479"/>
    </location>
</feature>
<feature type="compositionally biased region" description="Basic and acidic residues" evidence="8">
    <location>
        <begin position="115"/>
        <end position="149"/>
    </location>
</feature>
<feature type="transmembrane region" description="Helical" evidence="9">
    <location>
        <begin position="621"/>
        <end position="641"/>
    </location>
</feature>
<comment type="pathway">
    <text evidence="1">Glycerolipid metabolism; triacylglycerol biosynthesis.</text>
</comment>
<dbReference type="GO" id="GO:0047196">
    <property type="term" value="F:long-chain-alcohol O-fatty-acyltransferase activity"/>
    <property type="evidence" value="ECO:0007669"/>
    <property type="project" value="UniProtKB-EC"/>
</dbReference>
<comment type="pathway">
    <text evidence="2">Lipid metabolism.</text>
</comment>
<dbReference type="EMBL" id="PYSW02000037">
    <property type="protein sequence ID" value="KAG2377581.1"/>
    <property type="molecule type" value="Genomic_DNA"/>
</dbReference>
<name>A0AA88GI29_NAELO</name>
<dbReference type="InterPro" id="IPR045034">
    <property type="entry name" value="O-acyltransferase_WSD1-like"/>
</dbReference>
<keyword evidence="9" id="KW-1133">Transmembrane helix</keyword>
<feature type="compositionally biased region" description="Basic and acidic residues" evidence="8">
    <location>
        <begin position="195"/>
        <end position="212"/>
    </location>
</feature>
<dbReference type="AlphaFoldDB" id="A0AA88GI29"/>
<evidence type="ECO:0000256" key="2">
    <source>
        <dbReference type="ARBA" id="ARBA00005189"/>
    </source>
</evidence>
<dbReference type="InterPro" id="IPR023213">
    <property type="entry name" value="CAT-like_dom_sf"/>
</dbReference>
<comment type="catalytic activity">
    <reaction evidence="6">
        <text>a long chain fatty alcohol + a fatty acyl-CoA = a long-chain alcohol wax ester + CoA</text>
        <dbReference type="Rhea" id="RHEA:38443"/>
        <dbReference type="ChEBI" id="CHEBI:17135"/>
        <dbReference type="ChEBI" id="CHEBI:57287"/>
        <dbReference type="ChEBI" id="CHEBI:77636"/>
        <dbReference type="ChEBI" id="CHEBI:235323"/>
        <dbReference type="EC" id="2.3.1.75"/>
    </reaction>
</comment>
<dbReference type="Proteomes" id="UP000816034">
    <property type="component" value="Unassembled WGS sequence"/>
</dbReference>
<dbReference type="Pfam" id="PF06974">
    <property type="entry name" value="WS_DGAT_C"/>
    <property type="match status" value="1"/>
</dbReference>
<dbReference type="GeneID" id="68101551"/>
<protein>
    <recommendedName>
        <fullName evidence="14">Diacylglycerol O-acyltransferase</fullName>
    </recommendedName>
</protein>
<dbReference type="PANTHER" id="PTHR31650">
    <property type="entry name" value="O-ACYLTRANSFERASE (WSD1-LIKE) FAMILY PROTEIN"/>
    <property type="match status" value="1"/>
</dbReference>
<keyword evidence="3" id="KW-0808">Transferase</keyword>
<accession>A0AA88GI29</accession>
<dbReference type="GO" id="GO:0004144">
    <property type="term" value="F:diacylglycerol O-acyltransferase activity"/>
    <property type="evidence" value="ECO:0007669"/>
    <property type="project" value="UniProtKB-EC"/>
</dbReference>
<feature type="compositionally biased region" description="Polar residues" evidence="8">
    <location>
        <begin position="100"/>
        <end position="113"/>
    </location>
</feature>
<proteinExistence type="inferred from homology"/>
<keyword evidence="9" id="KW-0472">Membrane</keyword>
<dbReference type="SUPFAM" id="SSF52777">
    <property type="entry name" value="CoA-dependent acyltransferases"/>
    <property type="match status" value="1"/>
</dbReference>
<dbReference type="InterPro" id="IPR009721">
    <property type="entry name" value="O-acyltransferase_WSD1_C"/>
</dbReference>
<evidence type="ECO:0000256" key="1">
    <source>
        <dbReference type="ARBA" id="ARBA00004771"/>
    </source>
</evidence>
<dbReference type="Gene3D" id="3.30.559.10">
    <property type="entry name" value="Chloramphenicol acetyltransferase-like domain"/>
    <property type="match status" value="1"/>
</dbReference>
<evidence type="ECO:0000256" key="7">
    <source>
        <dbReference type="ARBA" id="ARBA00048109"/>
    </source>
</evidence>
<reference evidence="12 13" key="1">
    <citation type="journal article" date="2018" name="BMC Genomics">
        <title>The genome of Naegleria lovaniensis, the basis for a comparative approach to unravel pathogenicity factors of the human pathogenic amoeba N. fowleri.</title>
        <authorList>
            <person name="Liechti N."/>
            <person name="Schurch N."/>
            <person name="Bruggmann R."/>
            <person name="Wittwer M."/>
        </authorList>
    </citation>
    <scope>NUCLEOTIDE SEQUENCE [LARGE SCALE GENOMIC DNA]</scope>
    <source>
        <strain evidence="12 13">ATCC 30569</strain>
    </source>
</reference>
<dbReference type="RefSeq" id="XP_044544843.1">
    <property type="nucleotide sequence ID" value="XM_044699246.1"/>
</dbReference>
<feature type="compositionally biased region" description="Low complexity" evidence="8">
    <location>
        <begin position="214"/>
        <end position="226"/>
    </location>
</feature>
<evidence type="ECO:0000256" key="6">
    <source>
        <dbReference type="ARBA" id="ARBA00047604"/>
    </source>
</evidence>
<evidence type="ECO:0000256" key="9">
    <source>
        <dbReference type="SAM" id="Phobius"/>
    </source>
</evidence>
<evidence type="ECO:0008006" key="14">
    <source>
        <dbReference type="Google" id="ProtNLM"/>
    </source>
</evidence>
<feature type="region of interest" description="Disordered" evidence="8">
    <location>
        <begin position="190"/>
        <end position="248"/>
    </location>
</feature>
<feature type="compositionally biased region" description="Basic and acidic residues" evidence="8">
    <location>
        <begin position="58"/>
        <end position="68"/>
    </location>
</feature>
<comment type="catalytic activity">
    <reaction evidence="7">
        <text>an acyl-CoA + a 1,2-diacyl-sn-glycerol = a triacyl-sn-glycerol + CoA</text>
        <dbReference type="Rhea" id="RHEA:10868"/>
        <dbReference type="ChEBI" id="CHEBI:17815"/>
        <dbReference type="ChEBI" id="CHEBI:57287"/>
        <dbReference type="ChEBI" id="CHEBI:58342"/>
        <dbReference type="ChEBI" id="CHEBI:64615"/>
        <dbReference type="EC" id="2.3.1.20"/>
    </reaction>
</comment>
<comment type="similarity">
    <text evidence="5">In the N-terminal section; belongs to the long-chain O-acyltransferase family.</text>
</comment>
<evidence type="ECO:0000259" key="11">
    <source>
        <dbReference type="Pfam" id="PF06974"/>
    </source>
</evidence>
<dbReference type="InterPro" id="IPR004255">
    <property type="entry name" value="O-acyltransferase_WSD1_N"/>
</dbReference>
<feature type="region of interest" description="Disordered" evidence="8">
    <location>
        <begin position="1"/>
        <end position="149"/>
    </location>
</feature>
<gene>
    <name evidence="12" type="ORF">C9374_009097</name>
</gene>
<dbReference type="GO" id="GO:0019432">
    <property type="term" value="P:triglyceride biosynthetic process"/>
    <property type="evidence" value="ECO:0007669"/>
    <property type="project" value="TreeGrafter"/>
</dbReference>
<feature type="domain" description="O-acyltransferase WSD1-like N-terminal" evidence="10">
    <location>
        <begin position="319"/>
        <end position="532"/>
    </location>
</feature>
<dbReference type="GO" id="GO:0005886">
    <property type="term" value="C:plasma membrane"/>
    <property type="evidence" value="ECO:0007669"/>
    <property type="project" value="TreeGrafter"/>
</dbReference>
<comment type="caution">
    <text evidence="12">The sequence shown here is derived from an EMBL/GenBank/DDBJ whole genome shotgun (WGS) entry which is preliminary data.</text>
</comment>
<keyword evidence="4" id="KW-0012">Acyltransferase</keyword>
<evidence type="ECO:0000313" key="12">
    <source>
        <dbReference type="EMBL" id="KAG2377581.1"/>
    </source>
</evidence>
<organism evidence="12 13">
    <name type="scientific">Naegleria lovaniensis</name>
    <name type="common">Amoeba</name>
    <dbReference type="NCBI Taxonomy" id="51637"/>
    <lineage>
        <taxon>Eukaryota</taxon>
        <taxon>Discoba</taxon>
        <taxon>Heterolobosea</taxon>
        <taxon>Tetramitia</taxon>
        <taxon>Eutetramitia</taxon>
        <taxon>Vahlkampfiidae</taxon>
        <taxon>Naegleria</taxon>
    </lineage>
</organism>
<keyword evidence="9" id="KW-0812">Transmembrane</keyword>
<evidence type="ECO:0000256" key="4">
    <source>
        <dbReference type="ARBA" id="ARBA00023315"/>
    </source>
</evidence>
<evidence type="ECO:0000256" key="5">
    <source>
        <dbReference type="ARBA" id="ARBA00024360"/>
    </source>
</evidence>
<dbReference type="PANTHER" id="PTHR31650:SF1">
    <property type="entry name" value="WAX ESTER SYNTHASE_DIACYLGLYCEROL ACYLTRANSFERASE 4-RELATED"/>
    <property type="match status" value="1"/>
</dbReference>
<evidence type="ECO:0000256" key="8">
    <source>
        <dbReference type="SAM" id="MobiDB-lite"/>
    </source>
</evidence>
<feature type="compositionally biased region" description="Polar residues" evidence="8">
    <location>
        <begin position="237"/>
        <end position="246"/>
    </location>
</feature>
<evidence type="ECO:0000259" key="10">
    <source>
        <dbReference type="Pfam" id="PF03007"/>
    </source>
</evidence>
<keyword evidence="13" id="KW-1185">Reference proteome</keyword>
<sequence length="728" mass="82718">MAKRKQKQGQLSPRGQQQHHHRKHAPSLTLDEFIRVTSPTKEESEGDDLLNNTQSKDLLNHDQQENHSRNTAIGSSTDEEILQQQQGDGHDQQLHHHNKQPSNNSKIILQMDNSLLEREPKKEHPNEEHTDVQIKVVAEEDTHPKPSYDDLSHKVEEYGHQEMMDGVQASNSEILQESQETFERVKQIVGADVQESPRDIDEGKEEHLERNDGNSSTRSIRTSNTNLVEEKQKGETSSEVSLEKQTSSSESAISSIAKKVVGTLPIRRNSIGKKDLSHITKMTLITDRPTNTTICSCLLTLAKPITHEELLSRLRKRVLSKYPRFRSIVSHDYQSFLEYENIDLEKHVRYLRVPKSGIKEYTAQEEKALLQEFLGKISMEPLDFSKPLWELIVIDNCPALGYLLMFRMHHAMGDGTSLLMFLSQFCDQGEEHFKLEIFAIKDRFLAKAVSKLESVPVIGLIVRFFKFLLFLFGLFLVFIKWMKLLILNGQDRSVFKTAISTEKRVGWSKPFDVSDIKHVGKTFNNATVNDVVLNSLSGALMRFTERRTDKESAKRVTFSMPVNIRMSNDEFEKLSNKFGFILVPVDLKTRDPVARLRYVKKVTDKTKSLPEPFFTYNFAKLTYILPAEIVFFLVAFLSKWITCVFTNVVGSSTELSADSIPVTEIVTFAPSPVGVGLAFAVSSYNGKLCLSAISDVLTVSDPMELITDFENDLEQIIAISKSNELGNR</sequence>
<dbReference type="Pfam" id="PF03007">
    <property type="entry name" value="WS_DGAT_cat"/>
    <property type="match status" value="1"/>
</dbReference>
<evidence type="ECO:0000256" key="3">
    <source>
        <dbReference type="ARBA" id="ARBA00022679"/>
    </source>
</evidence>
<feature type="domain" description="O-acyltransferase WSD1 C-terminal" evidence="11">
    <location>
        <begin position="575"/>
        <end position="716"/>
    </location>
</feature>
<evidence type="ECO:0000313" key="13">
    <source>
        <dbReference type="Proteomes" id="UP000816034"/>
    </source>
</evidence>